<organism evidence="1 2">
    <name type="scientific">Agrobacterium tumefaciens</name>
    <dbReference type="NCBI Taxonomy" id="358"/>
    <lineage>
        <taxon>Bacteria</taxon>
        <taxon>Pseudomonadati</taxon>
        <taxon>Pseudomonadota</taxon>
        <taxon>Alphaproteobacteria</taxon>
        <taxon>Hyphomicrobiales</taxon>
        <taxon>Rhizobiaceae</taxon>
        <taxon>Rhizobium/Agrobacterium group</taxon>
        <taxon>Agrobacterium</taxon>
        <taxon>Agrobacterium tumefaciens complex</taxon>
    </lineage>
</organism>
<reference evidence="1 2" key="1">
    <citation type="journal article" date="2017" name="Genome Announc.">
        <title>Draft Genome Sequence of Agrobacterium tumefaciens Biovar 1 Strain 186, Isolated from Walnut.</title>
        <authorList>
            <person name="Poret-Peterson A.T."/>
            <person name="Bhatnagar S."/>
            <person name="McClean A.E."/>
            <person name="Kluepfel D.A."/>
        </authorList>
    </citation>
    <scope>NUCLEOTIDE SEQUENCE [LARGE SCALE GENOMIC DNA]</scope>
    <source>
        <strain evidence="1 2">186</strain>
    </source>
</reference>
<evidence type="ECO:0000313" key="1">
    <source>
        <dbReference type="EMBL" id="QHW12006.1"/>
    </source>
</evidence>
<proteinExistence type="predicted"/>
<accession>A0AAP9INI5</accession>
<dbReference type="RefSeq" id="WP_163118003.1">
    <property type="nucleotide sequence ID" value="NZ_CP042275.2"/>
</dbReference>
<protein>
    <submittedName>
        <fullName evidence="1">Uncharacterized protein</fullName>
    </submittedName>
</protein>
<dbReference type="Proteomes" id="UP000222296">
    <property type="component" value="Chromosome Linear"/>
</dbReference>
<gene>
    <name evidence="1" type="ORF">CG010_28060</name>
</gene>
<dbReference type="AlphaFoldDB" id="A0AAP9INI5"/>
<dbReference type="EMBL" id="CP042275">
    <property type="protein sequence ID" value="QHW12006.1"/>
    <property type="molecule type" value="Genomic_DNA"/>
</dbReference>
<name>A0AAP9INI5_AGRTU</name>
<evidence type="ECO:0000313" key="2">
    <source>
        <dbReference type="Proteomes" id="UP000222296"/>
    </source>
</evidence>
<sequence>MALSQASILLADESVMIRSGPEADQPLLVEVFSSVAGQFANSESPPAGLSSKDRR</sequence>